<reference evidence="3" key="1">
    <citation type="submission" date="2017-09" db="EMBL/GenBank/DDBJ databases">
        <authorList>
            <person name="Zhang Y."/>
            <person name="Huang X."/>
            <person name="Liu J."/>
            <person name="Lu L."/>
            <person name="Peng K."/>
        </authorList>
    </citation>
    <scope>NUCLEOTIDE SEQUENCE [LARGE SCALE GENOMIC DNA]</scope>
    <source>
        <strain evidence="3">S-XJ-1</strain>
    </source>
</reference>
<feature type="compositionally biased region" description="Polar residues" evidence="1">
    <location>
        <begin position="55"/>
        <end position="71"/>
    </location>
</feature>
<feature type="region of interest" description="Disordered" evidence="1">
    <location>
        <begin position="43"/>
        <end position="83"/>
    </location>
</feature>
<organism evidence="2 3">
    <name type="scientific">Dietzia natronolimnaea</name>
    <dbReference type="NCBI Taxonomy" id="161920"/>
    <lineage>
        <taxon>Bacteria</taxon>
        <taxon>Bacillati</taxon>
        <taxon>Actinomycetota</taxon>
        <taxon>Actinomycetes</taxon>
        <taxon>Mycobacteriales</taxon>
        <taxon>Dietziaceae</taxon>
        <taxon>Dietzia</taxon>
    </lineage>
</organism>
<accession>A0A2A2WR47</accession>
<dbReference type="EMBL" id="NTGA01000013">
    <property type="protein sequence ID" value="PAY23670.1"/>
    <property type="molecule type" value="Genomic_DNA"/>
</dbReference>
<dbReference type="AlphaFoldDB" id="A0A2A2WR47"/>
<feature type="compositionally biased region" description="Basic and acidic residues" evidence="1">
    <location>
        <begin position="72"/>
        <end position="83"/>
    </location>
</feature>
<evidence type="ECO:0000256" key="1">
    <source>
        <dbReference type="SAM" id="MobiDB-lite"/>
    </source>
</evidence>
<evidence type="ECO:0000313" key="3">
    <source>
        <dbReference type="Proteomes" id="UP000218810"/>
    </source>
</evidence>
<keyword evidence="3" id="KW-1185">Reference proteome</keyword>
<name>A0A2A2WR47_9ACTN</name>
<protein>
    <submittedName>
        <fullName evidence="2">Uncharacterized protein</fullName>
    </submittedName>
</protein>
<sequence length="100" mass="11216">MEAGAEIVQDHDPNLRRTLAGAHVYGRGPRRSALPRNITATRTAAAPTTGAVRDTPSNTARVVSPWRSYSSRTRDYHPPSRRDTADRLVQWARGEDFRYV</sequence>
<gene>
    <name evidence="2" type="ORF">CEY15_07190</name>
</gene>
<evidence type="ECO:0000313" key="2">
    <source>
        <dbReference type="EMBL" id="PAY23670.1"/>
    </source>
</evidence>
<comment type="caution">
    <text evidence="2">The sequence shown here is derived from an EMBL/GenBank/DDBJ whole genome shotgun (WGS) entry which is preliminary data.</text>
</comment>
<dbReference type="Proteomes" id="UP000218810">
    <property type="component" value="Unassembled WGS sequence"/>
</dbReference>
<proteinExistence type="predicted"/>